<keyword evidence="10" id="KW-1185">Reference proteome</keyword>
<name>A0A8H3I3S5_9LECA</name>
<dbReference type="InterPro" id="IPR049326">
    <property type="entry name" value="Rhodopsin_dom_fungi"/>
</dbReference>
<evidence type="ECO:0000313" key="9">
    <source>
        <dbReference type="EMBL" id="CAF9903503.1"/>
    </source>
</evidence>
<evidence type="ECO:0000256" key="3">
    <source>
        <dbReference type="ARBA" id="ARBA00022989"/>
    </source>
</evidence>
<dbReference type="PANTHER" id="PTHR33048">
    <property type="entry name" value="PTH11-LIKE INTEGRAL MEMBRANE PROTEIN (AFU_ORTHOLOGUE AFUA_5G11245)"/>
    <property type="match status" value="1"/>
</dbReference>
<gene>
    <name evidence="9" type="ORF">GOMPHAMPRED_000319</name>
</gene>
<dbReference type="InterPro" id="IPR052337">
    <property type="entry name" value="SAT4-like"/>
</dbReference>
<evidence type="ECO:0000256" key="4">
    <source>
        <dbReference type="ARBA" id="ARBA00023136"/>
    </source>
</evidence>
<reference evidence="9" key="1">
    <citation type="submission" date="2021-03" db="EMBL/GenBank/DDBJ databases">
        <authorList>
            <person name="Tagirdzhanova G."/>
        </authorList>
    </citation>
    <scope>NUCLEOTIDE SEQUENCE</scope>
</reference>
<dbReference type="OrthoDB" id="3529975at2759"/>
<evidence type="ECO:0000256" key="5">
    <source>
        <dbReference type="ARBA" id="ARBA00038359"/>
    </source>
</evidence>
<keyword evidence="2 7" id="KW-0812">Transmembrane</keyword>
<proteinExistence type="inferred from homology"/>
<dbReference type="Proteomes" id="UP000664169">
    <property type="component" value="Unassembled WGS sequence"/>
</dbReference>
<evidence type="ECO:0000256" key="2">
    <source>
        <dbReference type="ARBA" id="ARBA00022692"/>
    </source>
</evidence>
<feature type="compositionally biased region" description="Polar residues" evidence="6">
    <location>
        <begin position="289"/>
        <end position="309"/>
    </location>
</feature>
<sequence length="386" mass="41978">MAATIDPSKLPAGYLEESTANQIIAFASVFIAIQIISVSLRFIAKYVAKSKFGIDDWLIIPAAASGIALCAVSICGGRHIIAVVLEDPAAIARFGKGTLGFATSYLVGMTLPKISMLCTFLRIFVEKWQRNACYVLIFILLGTLLGDIVANFVQCVPLPYLWDKTIEGGYCFNQNGYWRWGTFPNIITDICLLLLPIPTVWKIQLSFKDKIGVLVTFLLGGIGLIASILRFYIYVTTDGQGPTADATWTTRPEAIYSILEVAVYIAAACFPSYRAFYLTVKNKGRRTGNKPSNGYFSSSKGSGNFGMSQRSKRKDVSMLDDEDGEFPLNKTGHHHGAYANSKFERLDDAASSEGSRGGSADGNKLPSGGAKGGGIQVRSEYQVTHH</sequence>
<keyword evidence="3 7" id="KW-1133">Transmembrane helix</keyword>
<feature type="transmembrane region" description="Helical" evidence="7">
    <location>
        <begin position="182"/>
        <end position="201"/>
    </location>
</feature>
<feature type="transmembrane region" description="Helical" evidence="7">
    <location>
        <begin position="105"/>
        <end position="125"/>
    </location>
</feature>
<dbReference type="AlphaFoldDB" id="A0A8H3I3S5"/>
<evidence type="ECO:0000313" key="10">
    <source>
        <dbReference type="Proteomes" id="UP000664169"/>
    </source>
</evidence>
<comment type="similarity">
    <text evidence="5">Belongs to the SAT4 family.</text>
</comment>
<feature type="transmembrane region" description="Helical" evidence="7">
    <location>
        <begin position="132"/>
        <end position="153"/>
    </location>
</feature>
<evidence type="ECO:0000256" key="7">
    <source>
        <dbReference type="SAM" id="Phobius"/>
    </source>
</evidence>
<feature type="transmembrane region" description="Helical" evidence="7">
    <location>
        <begin position="23"/>
        <end position="44"/>
    </location>
</feature>
<comment type="subcellular location">
    <subcellularLocation>
        <location evidence="1">Membrane</location>
        <topology evidence="1">Multi-pass membrane protein</topology>
    </subcellularLocation>
</comment>
<evidence type="ECO:0000259" key="8">
    <source>
        <dbReference type="Pfam" id="PF20684"/>
    </source>
</evidence>
<keyword evidence="4 7" id="KW-0472">Membrane</keyword>
<feature type="transmembrane region" description="Helical" evidence="7">
    <location>
        <begin position="254"/>
        <end position="276"/>
    </location>
</feature>
<feature type="domain" description="Rhodopsin" evidence="8">
    <location>
        <begin position="40"/>
        <end position="276"/>
    </location>
</feature>
<dbReference type="GO" id="GO:0016020">
    <property type="term" value="C:membrane"/>
    <property type="evidence" value="ECO:0007669"/>
    <property type="project" value="UniProtKB-SubCell"/>
</dbReference>
<feature type="region of interest" description="Disordered" evidence="6">
    <location>
        <begin position="285"/>
        <end position="386"/>
    </location>
</feature>
<dbReference type="EMBL" id="CAJPDQ010000001">
    <property type="protein sequence ID" value="CAF9903503.1"/>
    <property type="molecule type" value="Genomic_DNA"/>
</dbReference>
<protein>
    <recommendedName>
        <fullName evidence="8">Rhodopsin domain-containing protein</fullName>
    </recommendedName>
</protein>
<feature type="transmembrane region" description="Helical" evidence="7">
    <location>
        <begin position="213"/>
        <end position="234"/>
    </location>
</feature>
<evidence type="ECO:0000256" key="1">
    <source>
        <dbReference type="ARBA" id="ARBA00004141"/>
    </source>
</evidence>
<accession>A0A8H3I3S5</accession>
<dbReference type="Pfam" id="PF20684">
    <property type="entry name" value="Fung_rhodopsin"/>
    <property type="match status" value="1"/>
</dbReference>
<evidence type="ECO:0000256" key="6">
    <source>
        <dbReference type="SAM" id="MobiDB-lite"/>
    </source>
</evidence>
<comment type="caution">
    <text evidence="9">The sequence shown here is derived from an EMBL/GenBank/DDBJ whole genome shotgun (WGS) entry which is preliminary data.</text>
</comment>
<feature type="transmembrane region" description="Helical" evidence="7">
    <location>
        <begin position="56"/>
        <end position="85"/>
    </location>
</feature>
<organism evidence="9 10">
    <name type="scientific">Gomphillus americanus</name>
    <dbReference type="NCBI Taxonomy" id="1940652"/>
    <lineage>
        <taxon>Eukaryota</taxon>
        <taxon>Fungi</taxon>
        <taxon>Dikarya</taxon>
        <taxon>Ascomycota</taxon>
        <taxon>Pezizomycotina</taxon>
        <taxon>Lecanoromycetes</taxon>
        <taxon>OSLEUM clade</taxon>
        <taxon>Ostropomycetidae</taxon>
        <taxon>Ostropales</taxon>
        <taxon>Graphidaceae</taxon>
        <taxon>Gomphilloideae</taxon>
        <taxon>Gomphillus</taxon>
    </lineage>
</organism>
<dbReference type="PANTHER" id="PTHR33048:SF47">
    <property type="entry name" value="INTEGRAL MEMBRANE PROTEIN-RELATED"/>
    <property type="match status" value="1"/>
</dbReference>